<evidence type="ECO:0000259" key="2">
    <source>
        <dbReference type="PROSITE" id="PS50234"/>
    </source>
</evidence>
<dbReference type="SUPFAM" id="SSF53300">
    <property type="entry name" value="vWA-like"/>
    <property type="match status" value="1"/>
</dbReference>
<feature type="domain" description="VWFA" evidence="2">
    <location>
        <begin position="210"/>
        <end position="408"/>
    </location>
</feature>
<evidence type="ECO:0000313" key="3">
    <source>
        <dbReference type="EMBL" id="MCV4376405.1"/>
    </source>
</evidence>
<dbReference type="EMBL" id="JAOXML010000004">
    <property type="protein sequence ID" value="MCV4376405.1"/>
    <property type="molecule type" value="Genomic_DNA"/>
</dbReference>
<dbReference type="InterPro" id="IPR036465">
    <property type="entry name" value="vWFA_dom_sf"/>
</dbReference>
<feature type="transmembrane region" description="Helical" evidence="1">
    <location>
        <begin position="166"/>
        <end position="184"/>
    </location>
</feature>
<evidence type="ECO:0000256" key="1">
    <source>
        <dbReference type="SAM" id="Phobius"/>
    </source>
</evidence>
<dbReference type="PROSITE" id="PS50234">
    <property type="entry name" value="VWFA"/>
    <property type="match status" value="1"/>
</dbReference>
<keyword evidence="4" id="KW-1185">Reference proteome</keyword>
<sequence length="422" mass="46417">MQRITRDATSPPPELLRSLESKVELLHRHFPPSVASLYATPRAGTQDTLHWWSELGGQPLTYDSLGPGARKALLARYEQRQQAIQQLVDELEARGKIEDSQALGTLISAPDLDNLYSLNDEPVVVRWGLKPKLPPVVPPASSTTPTSVPTLLPGVSSRQWGLRIPLWLLLLPLLLLLLWLLWTWRGSLWSLIYPTPVERYSCTANAPKPDFVVVLDTSGSMNLNINATAADEEWLFQVGQNLPETNPRKARLLAEPTRLTVARQSFATMIDQLRPDIDARLITFKGCTTTVDQGLFGLKARPQLIAKVNQLQADDGTPLAASLAEAASKVDGRFKDAVVVMFVDGEDGCEQNACEVSARIASQQPRLRVNVVNISDSTLSNCIAENTGGRVYAANDAVEVQRMLLEAMDEVSEQNCSGEQQP</sequence>
<dbReference type="Gene3D" id="3.40.50.410">
    <property type="entry name" value="von Willebrand factor, type A domain"/>
    <property type="match status" value="1"/>
</dbReference>
<keyword evidence="1" id="KW-0812">Transmembrane</keyword>
<name>A0ABT3BU90_9PSED</name>
<dbReference type="GeneID" id="93561459"/>
<comment type="caution">
    <text evidence="3">The sequence shown here is derived from an EMBL/GenBank/DDBJ whole genome shotgun (WGS) entry which is preliminary data.</text>
</comment>
<protein>
    <submittedName>
        <fullName evidence="3">VWA domain-containing protein</fullName>
    </submittedName>
</protein>
<dbReference type="Proteomes" id="UP001207294">
    <property type="component" value="Unassembled WGS sequence"/>
</dbReference>
<gene>
    <name evidence="3" type="ORF">OH718_07320</name>
</gene>
<evidence type="ECO:0000313" key="4">
    <source>
        <dbReference type="Proteomes" id="UP001207294"/>
    </source>
</evidence>
<reference evidence="3 4" key="1">
    <citation type="submission" date="2022-10" db="EMBL/GenBank/DDBJ databases">
        <title>Characterization of Pseudomonas capsici strains from pepper and tomato in Georgia.</title>
        <authorList>
            <person name="Zhao M."/>
            <person name="Dutta B."/>
        </authorList>
    </citation>
    <scope>NUCLEOTIDE SEQUENCE [LARGE SCALE GENOMIC DNA]</scope>
    <source>
        <strain evidence="3 4">Pc20-5</strain>
    </source>
</reference>
<dbReference type="SMART" id="SM00327">
    <property type="entry name" value="VWA"/>
    <property type="match status" value="1"/>
</dbReference>
<dbReference type="InterPro" id="IPR002035">
    <property type="entry name" value="VWF_A"/>
</dbReference>
<proteinExistence type="predicted"/>
<dbReference type="RefSeq" id="WP_122369978.1">
    <property type="nucleotide sequence ID" value="NZ_JAFGZD010000006.1"/>
</dbReference>
<keyword evidence="1" id="KW-0472">Membrane</keyword>
<keyword evidence="1" id="KW-1133">Transmembrane helix</keyword>
<accession>A0ABT3BU90</accession>
<organism evidence="3 4">
    <name type="scientific">Pseudomonas capsici</name>
    <dbReference type="NCBI Taxonomy" id="2810614"/>
    <lineage>
        <taxon>Bacteria</taxon>
        <taxon>Pseudomonadati</taxon>
        <taxon>Pseudomonadota</taxon>
        <taxon>Gammaproteobacteria</taxon>
        <taxon>Pseudomonadales</taxon>
        <taxon>Pseudomonadaceae</taxon>
        <taxon>Pseudomonas</taxon>
    </lineage>
</organism>